<sequence>MYLKRKVDIFLKTWKNKKNKNPLIIRGARQIGKTESIKNFAENNYDNYVYINFVEMKEFKQIAEHSLEPEKVVKEMTLLNPSFNFKERTLIIFDEVQDYINIMSTLKFFKLQDKYDIICSGSLLGIEYSKISSVSVGYTETYEMNSMDFEEFLWAMNYSGNTLNHLSNNLLSLIPFTEIEYKTFSSLFFDYILLGGMPNIVKTYLMNNKNFSNVLNMQRELIENYKTDISKYATGLEKTKLLNVFNLIPTILSKENKKFSFSTINIKARYENYISVIQWLKDAGIINICYALKTLDFPLKGNYEFNKFKLYYNDVGLLIASLDDYASSDLRVNKNMGIYKGGLFENIIASLLYKDKFDLFYYINEKSTLEIDFIIRNQKNIIPIEVKSNTGNAKSLKELIKSKKFDKIAFGIKFSNNNLGFANNIFTIPYFMIFRLRDFIEKFDFEKFLQEKDQE</sequence>
<gene>
    <name evidence="3" type="ORF">NCTC10113_01200</name>
</gene>
<evidence type="ECO:0008006" key="4">
    <source>
        <dbReference type="Google" id="ProtNLM"/>
    </source>
</evidence>
<feature type="domain" description="AAA" evidence="1">
    <location>
        <begin position="20"/>
        <end position="153"/>
    </location>
</feature>
<dbReference type="RefSeq" id="WP_024544113.1">
    <property type="nucleotide sequence ID" value="NZ_LR214938.2"/>
</dbReference>
<organism evidence="3">
    <name type="scientific">Metamycoplasma salivarium</name>
    <name type="common">Mycoplasma salivarium</name>
    <dbReference type="NCBI Taxonomy" id="2124"/>
    <lineage>
        <taxon>Bacteria</taxon>
        <taxon>Bacillati</taxon>
        <taxon>Mycoplasmatota</taxon>
        <taxon>Mycoplasmoidales</taxon>
        <taxon>Metamycoplasmataceae</taxon>
        <taxon>Metamycoplasma</taxon>
    </lineage>
</organism>
<dbReference type="InterPro" id="IPR027417">
    <property type="entry name" value="P-loop_NTPase"/>
</dbReference>
<name>A0A448ZYH4_METSV</name>
<accession>A0A448ZYH4</accession>
<evidence type="ECO:0000259" key="1">
    <source>
        <dbReference type="Pfam" id="PF13173"/>
    </source>
</evidence>
<feature type="domain" description="DUF4143" evidence="2">
    <location>
        <begin position="227"/>
        <end position="389"/>
    </location>
</feature>
<keyword evidence="3" id="KW-0614">Plasmid</keyword>
<dbReference type="SUPFAM" id="SSF52540">
    <property type="entry name" value="P-loop containing nucleoside triphosphate hydrolases"/>
    <property type="match status" value="1"/>
</dbReference>
<evidence type="ECO:0000259" key="2">
    <source>
        <dbReference type="Pfam" id="PF13635"/>
    </source>
</evidence>
<protein>
    <recommendedName>
        <fullName evidence="4">ATPase, AAA+ superfamily</fullName>
    </recommendedName>
</protein>
<proteinExistence type="predicted"/>
<dbReference type="PANTHER" id="PTHR33295:SF7">
    <property type="entry name" value="ATPASE"/>
    <property type="match status" value="1"/>
</dbReference>
<dbReference type="PANTHER" id="PTHR33295">
    <property type="entry name" value="ATPASE"/>
    <property type="match status" value="1"/>
</dbReference>
<dbReference type="EMBL" id="LR214939">
    <property type="protein sequence ID" value="VEU56297.1"/>
    <property type="molecule type" value="Genomic_DNA"/>
</dbReference>
<dbReference type="AlphaFoldDB" id="A0A448ZYH4"/>
<dbReference type="Pfam" id="PF13173">
    <property type="entry name" value="AAA_14"/>
    <property type="match status" value="1"/>
</dbReference>
<dbReference type="InterPro" id="IPR025420">
    <property type="entry name" value="DUF4143"/>
</dbReference>
<geneLocation type="plasmid" evidence="3">
    <name>2</name>
</geneLocation>
<evidence type="ECO:0000313" key="3">
    <source>
        <dbReference type="EMBL" id="VEU56297.1"/>
    </source>
</evidence>
<dbReference type="Pfam" id="PF13635">
    <property type="entry name" value="DUF4143"/>
    <property type="match status" value="1"/>
</dbReference>
<dbReference type="InterPro" id="IPR041682">
    <property type="entry name" value="AAA_14"/>
</dbReference>
<reference evidence="3" key="1">
    <citation type="submission" date="2019-01" db="EMBL/GenBank/DDBJ databases">
        <authorList>
            <consortium name="Pathogen Informatics"/>
        </authorList>
    </citation>
    <scope>NUCLEOTIDE SEQUENCE [LARGE SCALE GENOMIC DNA]</scope>
    <source>
        <strain evidence="3">NCTC10113</strain>
    </source>
</reference>